<protein>
    <submittedName>
        <fullName evidence="2">Uncharacterized protein</fullName>
    </submittedName>
</protein>
<sequence>MSDGFFSKFKQRIVRSSTVPELTDSSGGGSSSSKPVKKTDAKTISKTIDKQLAKDQKKSNEKFQVLLLGGSECGKTTIFKQMKILHLNGFTDADKANFKDPIRRNIIDSVLQLLAACKEIKIAHDYSIQIALHEFEIWASQMTTVQENIEIPERMIRCIQIIWKSGGIQTAYKKRWNFYLLDSAKYFLDSVARIGAADYSPEVQDIIQCRFPTKGTEEITFRYENMNFCMVDVGGQRSERRKWIHCFDNVSMLLFVAALSDYDLLDPENNNQKRLSANRYIFKTIVQSSFFKEAAIVVFLNKFDTFTEKLKHQPLSKYYPEYTGTSDPNEASDYVGTQFRKCVRDKNKYFMFCTTATDTRNVEFVFASAVTHIINQNLRATGSY</sequence>
<organism evidence="1 2">
    <name type="scientific">Panagrolaimus sp. PS1159</name>
    <dbReference type="NCBI Taxonomy" id="55785"/>
    <lineage>
        <taxon>Eukaryota</taxon>
        <taxon>Metazoa</taxon>
        <taxon>Ecdysozoa</taxon>
        <taxon>Nematoda</taxon>
        <taxon>Chromadorea</taxon>
        <taxon>Rhabditida</taxon>
        <taxon>Tylenchina</taxon>
        <taxon>Panagrolaimomorpha</taxon>
        <taxon>Panagrolaimoidea</taxon>
        <taxon>Panagrolaimidae</taxon>
        <taxon>Panagrolaimus</taxon>
    </lineage>
</organism>
<accession>A0AC35GRL5</accession>
<proteinExistence type="predicted"/>
<evidence type="ECO:0000313" key="1">
    <source>
        <dbReference type="Proteomes" id="UP000887580"/>
    </source>
</evidence>
<dbReference type="Proteomes" id="UP000887580">
    <property type="component" value="Unplaced"/>
</dbReference>
<evidence type="ECO:0000313" key="2">
    <source>
        <dbReference type="WBParaSite" id="PS1159_v2.g802.t1"/>
    </source>
</evidence>
<name>A0AC35GRL5_9BILA</name>
<dbReference type="WBParaSite" id="PS1159_v2.g802.t1">
    <property type="protein sequence ID" value="PS1159_v2.g802.t1"/>
    <property type="gene ID" value="PS1159_v2.g802"/>
</dbReference>
<reference evidence="2" key="1">
    <citation type="submission" date="2022-11" db="UniProtKB">
        <authorList>
            <consortium name="WormBaseParasite"/>
        </authorList>
    </citation>
    <scope>IDENTIFICATION</scope>
</reference>